<reference evidence="7" key="1">
    <citation type="journal article" date="2019" name="Int. J. Syst. Evol. Microbiol.">
        <title>The Global Catalogue of Microorganisms (GCM) 10K type strain sequencing project: providing services to taxonomists for standard genome sequencing and annotation.</title>
        <authorList>
            <consortium name="The Broad Institute Genomics Platform"/>
            <consortium name="The Broad Institute Genome Sequencing Center for Infectious Disease"/>
            <person name="Wu L."/>
            <person name="Ma J."/>
        </authorList>
    </citation>
    <scope>NUCLEOTIDE SEQUENCE [LARGE SCALE GENOMIC DNA]</scope>
    <source>
        <strain evidence="7">CCUG 56331</strain>
    </source>
</reference>
<dbReference type="InterPro" id="IPR026591">
    <property type="entry name" value="Sirtuin_cat_small_dom_sf"/>
</dbReference>
<dbReference type="EC" id="2.3.1.286" evidence="1"/>
<dbReference type="Gene3D" id="3.30.1600.10">
    <property type="entry name" value="SIR2/SIRT2 'Small Domain"/>
    <property type="match status" value="1"/>
</dbReference>
<dbReference type="EMBL" id="JBHSNQ010000190">
    <property type="protein sequence ID" value="MFC5543142.1"/>
    <property type="molecule type" value="Genomic_DNA"/>
</dbReference>
<evidence type="ECO:0000259" key="5">
    <source>
        <dbReference type="PROSITE" id="PS50305"/>
    </source>
</evidence>
<dbReference type="Pfam" id="PF02146">
    <property type="entry name" value="SIR2"/>
    <property type="match status" value="1"/>
</dbReference>
<evidence type="ECO:0000313" key="6">
    <source>
        <dbReference type="EMBL" id="MFC5543142.1"/>
    </source>
</evidence>
<keyword evidence="4" id="KW-0479">Metal-binding</keyword>
<feature type="binding site" evidence="4">
    <location>
        <position position="126"/>
    </location>
    <ligand>
        <name>Zn(2+)</name>
        <dbReference type="ChEBI" id="CHEBI:29105"/>
    </ligand>
</feature>
<feature type="binding site" evidence="4">
    <location>
        <position position="144"/>
    </location>
    <ligand>
        <name>Zn(2+)</name>
        <dbReference type="ChEBI" id="CHEBI:29105"/>
    </ligand>
</feature>
<dbReference type="Proteomes" id="UP001595978">
    <property type="component" value="Unassembled WGS sequence"/>
</dbReference>
<dbReference type="PANTHER" id="PTHR11085">
    <property type="entry name" value="NAD-DEPENDENT PROTEIN DEACYLASE SIRTUIN-5, MITOCHONDRIAL-RELATED"/>
    <property type="match status" value="1"/>
</dbReference>
<feature type="domain" description="Deacetylase sirtuin-type" evidence="5">
    <location>
        <begin position="1"/>
        <end position="238"/>
    </location>
</feature>
<dbReference type="PROSITE" id="PS50305">
    <property type="entry name" value="SIRTUIN"/>
    <property type="match status" value="1"/>
</dbReference>
<gene>
    <name evidence="6" type="ORF">ACFPOH_15645</name>
</gene>
<feature type="binding site" evidence="4">
    <location>
        <position position="129"/>
    </location>
    <ligand>
        <name>Zn(2+)</name>
        <dbReference type="ChEBI" id="CHEBI:29105"/>
    </ligand>
</feature>
<organism evidence="6 7">
    <name type="scientific">Ureibacillus suwonensis</name>
    <dbReference type="NCBI Taxonomy" id="313007"/>
    <lineage>
        <taxon>Bacteria</taxon>
        <taxon>Bacillati</taxon>
        <taxon>Bacillota</taxon>
        <taxon>Bacilli</taxon>
        <taxon>Bacillales</taxon>
        <taxon>Caryophanaceae</taxon>
        <taxon>Ureibacillus</taxon>
    </lineage>
</organism>
<evidence type="ECO:0000256" key="1">
    <source>
        <dbReference type="ARBA" id="ARBA00012928"/>
    </source>
</evidence>
<accession>A0ABW0RJP2</accession>
<feature type="binding site" evidence="4">
    <location>
        <position position="147"/>
    </location>
    <ligand>
        <name>Zn(2+)</name>
        <dbReference type="ChEBI" id="CHEBI:29105"/>
    </ligand>
</feature>
<keyword evidence="2" id="KW-0808">Transferase</keyword>
<dbReference type="CDD" id="cd01407">
    <property type="entry name" value="SIR2-fam"/>
    <property type="match status" value="1"/>
</dbReference>
<feature type="active site" description="Proton acceptor" evidence="4">
    <location>
        <position position="118"/>
    </location>
</feature>
<keyword evidence="7" id="KW-1185">Reference proteome</keyword>
<dbReference type="NCBIfam" id="NF001753">
    <property type="entry name" value="PRK00481.1-3"/>
    <property type="match status" value="1"/>
</dbReference>
<evidence type="ECO:0000256" key="3">
    <source>
        <dbReference type="ARBA" id="ARBA00023027"/>
    </source>
</evidence>
<evidence type="ECO:0000313" key="7">
    <source>
        <dbReference type="Proteomes" id="UP001595978"/>
    </source>
</evidence>
<proteinExistence type="predicted"/>
<keyword evidence="3" id="KW-0520">NAD</keyword>
<dbReference type="InterPro" id="IPR029035">
    <property type="entry name" value="DHS-like_NAD/FAD-binding_dom"/>
</dbReference>
<evidence type="ECO:0000256" key="2">
    <source>
        <dbReference type="ARBA" id="ARBA00022679"/>
    </source>
</evidence>
<dbReference type="InterPro" id="IPR003000">
    <property type="entry name" value="Sirtuin"/>
</dbReference>
<name>A0ABW0RJP2_9BACL</name>
<dbReference type="SUPFAM" id="SSF52467">
    <property type="entry name" value="DHS-like NAD/FAD-binding domain"/>
    <property type="match status" value="1"/>
</dbReference>
<keyword evidence="4" id="KW-0862">Zinc</keyword>
<protein>
    <recommendedName>
        <fullName evidence="1">protein acetyllysine N-acetyltransferase</fullName>
        <ecNumber evidence="1">2.3.1.286</ecNumber>
    </recommendedName>
</protein>
<dbReference type="PANTHER" id="PTHR11085:SF10">
    <property type="entry name" value="NAD-DEPENDENT PROTEIN DEACYLASE SIRTUIN-5, MITOCHONDRIAL-RELATED"/>
    <property type="match status" value="1"/>
</dbReference>
<sequence length="238" mass="26652">MSKIETVVNWLQSSKKTVVLTGAGMSTESGVPDFRSASGWWTKTDPQQVATVDALESNYPLFHEFYSMRIQLLDKCSPHKGHYILADWEKRGILHHIATQNVDGFHSKAGSRKVDELHGSIYTFRCHSCGRDASKEAFLAKERCAHCQGYLRPNVVLFGEMLPENAWRSALSNIQSADVVIVIGTSLEVYPVNQLPMMTKGKKVYINKEAASHASYFDCILEGKAKEVLMELDDRLIG</sequence>
<dbReference type="InterPro" id="IPR050134">
    <property type="entry name" value="NAD-dep_sirtuin_deacylases"/>
</dbReference>
<comment type="caution">
    <text evidence="6">The sequence shown here is derived from an EMBL/GenBank/DDBJ whole genome shotgun (WGS) entry which is preliminary data.</text>
</comment>
<dbReference type="Gene3D" id="3.40.50.1220">
    <property type="entry name" value="TPP-binding domain"/>
    <property type="match status" value="1"/>
</dbReference>
<dbReference type="RefSeq" id="WP_342469396.1">
    <property type="nucleotide sequence ID" value="NZ_JBHSNQ010000190.1"/>
</dbReference>
<evidence type="ECO:0000256" key="4">
    <source>
        <dbReference type="PROSITE-ProRule" id="PRU00236"/>
    </source>
</evidence>
<dbReference type="InterPro" id="IPR026590">
    <property type="entry name" value="Ssirtuin_cat_dom"/>
</dbReference>